<dbReference type="Proteomes" id="UP000586722">
    <property type="component" value="Unassembled WGS sequence"/>
</dbReference>
<dbReference type="InterPro" id="IPR015424">
    <property type="entry name" value="PyrdxlP-dep_Trfase"/>
</dbReference>
<sequence length="344" mass="36326">MIFSSDNWAGASAPVSEALTRHASGLVPAYGNDPLTDAVTRRFSQIFERDVAVFFVATGTAANALALSAYARPGGVIFSHQSAHIQVDECGAPEYFTGGGKLRGLPGANGKIDPADLIRLMGEHPDGNPMHGQVSAVSISQATECGTVYRPDEIRALAEAAHARGIPLHMDGARFANAVAFLGLSPAEVTWKAGVDVLSFGATKNGCWCAEAVIFFNPDSALQFAYLRKRAGHLFSKSRFAAAQFEGYLADGHWLANAGHANAMARRLAQGLEAAGNRLAWPVEANEVFPVLSRATIARLRAAGALFYEWPADGVDPDQSAVRLVASFATDPADVDRFVAVAAG</sequence>
<evidence type="ECO:0000256" key="3">
    <source>
        <dbReference type="ARBA" id="ARBA00011881"/>
    </source>
</evidence>
<comment type="caution">
    <text evidence="7">The sequence shown here is derived from an EMBL/GenBank/DDBJ whole genome shotgun (WGS) entry which is preliminary data.</text>
</comment>
<dbReference type="AlphaFoldDB" id="A0A7X5F4P4"/>
<proteinExistence type="inferred from homology"/>
<protein>
    <recommendedName>
        <fullName evidence="5">L-threonine aldolase</fullName>
        <ecNumber evidence="5">4.1.2.48</ecNumber>
    </recommendedName>
</protein>
<reference evidence="8" key="1">
    <citation type="submission" date="2020-01" db="EMBL/GenBank/DDBJ databases">
        <authorList>
            <person name="Fang Y."/>
            <person name="Sun R."/>
            <person name="Nie L."/>
            <person name="He J."/>
            <person name="Hao L."/>
            <person name="Wang L."/>
            <person name="Su S."/>
            <person name="Lv E."/>
            <person name="Zhang Z."/>
            <person name="Xie R."/>
            <person name="Liu H."/>
        </authorList>
    </citation>
    <scope>NUCLEOTIDE SEQUENCE [LARGE SCALE GENOMIC DNA]</scope>
    <source>
        <strain evidence="8">XCT-53</strain>
    </source>
</reference>
<dbReference type="PIRSF" id="PIRSF038940">
    <property type="entry name" value="Low_specificity_LTA"/>
    <property type="match status" value="1"/>
</dbReference>
<comment type="catalytic activity">
    <reaction evidence="5">
        <text>L-allo-threonine = acetaldehyde + glycine</text>
        <dbReference type="Rhea" id="RHEA:26209"/>
        <dbReference type="ChEBI" id="CHEBI:15343"/>
        <dbReference type="ChEBI" id="CHEBI:57305"/>
        <dbReference type="ChEBI" id="CHEBI:58585"/>
        <dbReference type="EC" id="4.1.2.48"/>
    </reaction>
</comment>
<evidence type="ECO:0000256" key="4">
    <source>
        <dbReference type="ARBA" id="ARBA00022898"/>
    </source>
</evidence>
<comment type="cofactor">
    <cofactor evidence="1 5">
        <name>pyridoxal 5'-phosphate</name>
        <dbReference type="ChEBI" id="CHEBI:597326"/>
    </cofactor>
</comment>
<evidence type="ECO:0000256" key="2">
    <source>
        <dbReference type="ARBA" id="ARBA00006966"/>
    </source>
</evidence>
<dbReference type="RefSeq" id="WP_161709298.1">
    <property type="nucleotide sequence ID" value="NZ_JAABLQ010000002.1"/>
</dbReference>
<dbReference type="PANTHER" id="PTHR48097:SF5">
    <property type="entry name" value="LOW SPECIFICITY L-THREONINE ALDOLASE"/>
    <property type="match status" value="1"/>
</dbReference>
<dbReference type="EMBL" id="JAABLQ010000002">
    <property type="protein sequence ID" value="NBN79717.1"/>
    <property type="molecule type" value="Genomic_DNA"/>
</dbReference>
<evidence type="ECO:0000259" key="6">
    <source>
        <dbReference type="Pfam" id="PF01212"/>
    </source>
</evidence>
<keyword evidence="4 5" id="KW-0663">Pyridoxal phosphate</keyword>
<comment type="function">
    <text evidence="5">Catalyzes the cleavage of L-allo-threonine and L-threonine to glycine and acetaldehyde.</text>
</comment>
<comment type="catalytic activity">
    <reaction evidence="5">
        <text>L-threonine = acetaldehyde + glycine</text>
        <dbReference type="Rhea" id="RHEA:19625"/>
        <dbReference type="ChEBI" id="CHEBI:15343"/>
        <dbReference type="ChEBI" id="CHEBI:57305"/>
        <dbReference type="ChEBI" id="CHEBI:57926"/>
        <dbReference type="EC" id="4.1.2.48"/>
    </reaction>
</comment>
<dbReference type="EC" id="4.1.2.48" evidence="5"/>
<dbReference type="InterPro" id="IPR015422">
    <property type="entry name" value="PyrdxlP-dep_Trfase_small"/>
</dbReference>
<gene>
    <name evidence="7" type="ORF">GWI72_15675</name>
</gene>
<dbReference type="InterPro" id="IPR026273">
    <property type="entry name" value="Low_specificity_L-TA_bact"/>
</dbReference>
<dbReference type="SUPFAM" id="SSF53383">
    <property type="entry name" value="PLP-dependent transferases"/>
    <property type="match status" value="1"/>
</dbReference>
<feature type="domain" description="Aromatic amino acid beta-eliminating lyase/threonine aldolase" evidence="6">
    <location>
        <begin position="3"/>
        <end position="292"/>
    </location>
</feature>
<comment type="subunit">
    <text evidence="3">Homotetramer.</text>
</comment>
<evidence type="ECO:0000256" key="1">
    <source>
        <dbReference type="ARBA" id="ARBA00001933"/>
    </source>
</evidence>
<dbReference type="Gene3D" id="3.90.1150.10">
    <property type="entry name" value="Aspartate Aminotransferase, domain 1"/>
    <property type="match status" value="1"/>
</dbReference>
<evidence type="ECO:0000256" key="5">
    <source>
        <dbReference type="PIRNR" id="PIRNR038940"/>
    </source>
</evidence>
<keyword evidence="8" id="KW-1185">Reference proteome</keyword>
<dbReference type="Gene3D" id="3.40.640.10">
    <property type="entry name" value="Type I PLP-dependent aspartate aminotransferase-like (Major domain)"/>
    <property type="match status" value="1"/>
</dbReference>
<dbReference type="GO" id="GO:0006567">
    <property type="term" value="P:L-threonine catabolic process"/>
    <property type="evidence" value="ECO:0007669"/>
    <property type="project" value="UniProtKB-UniRule"/>
</dbReference>
<dbReference type="InterPro" id="IPR015421">
    <property type="entry name" value="PyrdxlP-dep_Trfase_major"/>
</dbReference>
<dbReference type="Pfam" id="PF01212">
    <property type="entry name" value="Beta_elim_lyase"/>
    <property type="match status" value="1"/>
</dbReference>
<evidence type="ECO:0000313" key="7">
    <source>
        <dbReference type="EMBL" id="NBN79717.1"/>
    </source>
</evidence>
<dbReference type="GO" id="GO:0004793">
    <property type="term" value="F:threonine aldolase activity"/>
    <property type="evidence" value="ECO:0007669"/>
    <property type="project" value="UniProtKB-UniRule"/>
</dbReference>
<keyword evidence="5" id="KW-0456">Lyase</keyword>
<dbReference type="InterPro" id="IPR001597">
    <property type="entry name" value="ArAA_b-elim_lyase/Thr_aldolase"/>
</dbReference>
<comment type="similarity">
    <text evidence="2 5">Belongs to the threonine aldolase family.</text>
</comment>
<dbReference type="PANTHER" id="PTHR48097">
    <property type="entry name" value="L-THREONINE ALDOLASE-RELATED"/>
    <property type="match status" value="1"/>
</dbReference>
<dbReference type="CDD" id="cd06502">
    <property type="entry name" value="TA_like"/>
    <property type="match status" value="1"/>
</dbReference>
<organism evidence="7 8">
    <name type="scientific">Pannonibacter tanglangensis</name>
    <dbReference type="NCBI Taxonomy" id="2750084"/>
    <lineage>
        <taxon>Bacteria</taxon>
        <taxon>Pseudomonadati</taxon>
        <taxon>Pseudomonadota</taxon>
        <taxon>Alphaproteobacteria</taxon>
        <taxon>Hyphomicrobiales</taxon>
        <taxon>Stappiaceae</taxon>
        <taxon>Pannonibacter</taxon>
    </lineage>
</organism>
<accession>A0A7X5F4P4</accession>
<name>A0A7X5F4P4_9HYPH</name>
<evidence type="ECO:0000313" key="8">
    <source>
        <dbReference type="Proteomes" id="UP000586722"/>
    </source>
</evidence>